<evidence type="ECO:0000256" key="1">
    <source>
        <dbReference type="SAM" id="MobiDB-lite"/>
    </source>
</evidence>
<proteinExistence type="predicted"/>
<protein>
    <submittedName>
        <fullName evidence="2">DUF3306 domain-containing protein</fullName>
    </submittedName>
</protein>
<dbReference type="InterPro" id="IPR021735">
    <property type="entry name" value="DUF3306"/>
</dbReference>
<sequence>MPAEGFFQRWSRLKTEPVPAGTVADDRPPGAQREVAPVPDNRPAQPEPQADGQQPAVRPPTLDDVAQLRPDSDYSAFVARGVDTSVRRGALKKLFADPHFNIGDGLDLYMGDYNKPDPIPAAMMSALRHTQSFFAQAYPDQKADEEDKDSQGVDTGTLAAVDQAAGAPAPCIPEPSTPVTAAAAATTAATRTITEDQA</sequence>
<keyword evidence="3" id="KW-1185">Reference proteome</keyword>
<evidence type="ECO:0000313" key="2">
    <source>
        <dbReference type="EMBL" id="MCC6069547.1"/>
    </source>
</evidence>
<evidence type="ECO:0000313" key="3">
    <source>
        <dbReference type="Proteomes" id="UP001198701"/>
    </source>
</evidence>
<feature type="region of interest" description="Disordered" evidence="1">
    <location>
        <begin position="167"/>
        <end position="198"/>
    </location>
</feature>
<comment type="caution">
    <text evidence="2">The sequence shown here is derived from an EMBL/GenBank/DDBJ whole genome shotgun (WGS) entry which is preliminary data.</text>
</comment>
<accession>A0ABS8IM25</accession>
<dbReference type="Pfam" id="PF11748">
    <property type="entry name" value="DUF3306"/>
    <property type="match status" value="1"/>
</dbReference>
<reference evidence="2 3" key="1">
    <citation type="submission" date="2021-11" db="EMBL/GenBank/DDBJ databases">
        <authorList>
            <person name="Huq M.A."/>
        </authorList>
    </citation>
    <scope>NUCLEOTIDE SEQUENCE [LARGE SCALE GENOMIC DNA]</scope>
    <source>
        <strain evidence="2 3">MAHUQ-52</strain>
    </source>
</reference>
<dbReference type="RefSeq" id="WP_229430479.1">
    <property type="nucleotide sequence ID" value="NZ_JAJHPV010000002.1"/>
</dbReference>
<name>A0ABS8IM25_9BURK</name>
<dbReference type="Proteomes" id="UP001198701">
    <property type="component" value="Unassembled WGS sequence"/>
</dbReference>
<feature type="region of interest" description="Disordered" evidence="1">
    <location>
        <begin position="1"/>
        <end position="74"/>
    </location>
</feature>
<gene>
    <name evidence="2" type="ORF">LMJ30_01050</name>
</gene>
<dbReference type="EMBL" id="JAJHPV010000002">
    <property type="protein sequence ID" value="MCC6069547.1"/>
    <property type="molecule type" value="Genomic_DNA"/>
</dbReference>
<organism evidence="2 3">
    <name type="scientific">Massilia agrisoli</name>
    <dbReference type="NCBI Taxonomy" id="2892444"/>
    <lineage>
        <taxon>Bacteria</taxon>
        <taxon>Pseudomonadati</taxon>
        <taxon>Pseudomonadota</taxon>
        <taxon>Betaproteobacteria</taxon>
        <taxon>Burkholderiales</taxon>
        <taxon>Oxalobacteraceae</taxon>
        <taxon>Telluria group</taxon>
        <taxon>Massilia</taxon>
    </lineage>
</organism>
<feature type="compositionally biased region" description="Low complexity" evidence="1">
    <location>
        <begin position="177"/>
        <end position="192"/>
    </location>
</feature>